<dbReference type="GO" id="GO:0009231">
    <property type="term" value="P:riboflavin biosynthetic process"/>
    <property type="evidence" value="ECO:0007669"/>
    <property type="project" value="UniProtKB-UniPathway"/>
</dbReference>
<dbReference type="EMBL" id="VSRQ01000008">
    <property type="protein sequence ID" value="TYK44590.1"/>
    <property type="molecule type" value="Genomic_DNA"/>
</dbReference>
<dbReference type="PANTHER" id="PTHR21327:SF18">
    <property type="entry name" value="3,4-DIHYDROXY-2-BUTANONE 4-PHOSPHATE SYNTHASE"/>
    <property type="match status" value="1"/>
</dbReference>
<evidence type="ECO:0000256" key="1">
    <source>
        <dbReference type="ARBA" id="ARBA00005104"/>
    </source>
</evidence>
<accession>A0A5D3FA72</accession>
<name>A0A5D3FA72_9ACTN</name>
<dbReference type="Pfam" id="PF00925">
    <property type="entry name" value="GTP_cyclohydro2"/>
    <property type="match status" value="1"/>
</dbReference>
<dbReference type="GO" id="GO:0005829">
    <property type="term" value="C:cytosol"/>
    <property type="evidence" value="ECO:0007669"/>
    <property type="project" value="TreeGrafter"/>
</dbReference>
<dbReference type="UniPathway" id="UPA00275"/>
<sequence length="204" mass="22594">MKEMIIRLAERPLRTAFGVWREMLYYDGQDQLIVLVLGEVSGASDVPCRMHSDCISAHVFNSVECDCREQFISAQLFIKEQGRGVIIWLDQDGRGNGHMALMLAASLAERESIPQTEAYQRLGYAADRRTYNSAAAVLHDLRVGSVLLLSDSPEKAKGLTERNIAVSGMHSVAVDLEEHPGLRAYYEDKLARGYTIGGFKSGSV</sequence>
<dbReference type="GO" id="GO:0046872">
    <property type="term" value="F:metal ion binding"/>
    <property type="evidence" value="ECO:0007669"/>
    <property type="project" value="UniProtKB-KW"/>
</dbReference>
<dbReference type="Gene3D" id="3.40.50.10990">
    <property type="entry name" value="GTP cyclohydrolase II"/>
    <property type="match status" value="1"/>
</dbReference>
<dbReference type="Proteomes" id="UP000323505">
    <property type="component" value="Unassembled WGS sequence"/>
</dbReference>
<keyword evidence="6" id="KW-1185">Reference proteome</keyword>
<evidence type="ECO:0000256" key="3">
    <source>
        <dbReference type="ARBA" id="ARBA00022723"/>
    </source>
</evidence>
<dbReference type="SUPFAM" id="SSF142695">
    <property type="entry name" value="RibA-like"/>
    <property type="match status" value="1"/>
</dbReference>
<evidence type="ECO:0000256" key="2">
    <source>
        <dbReference type="ARBA" id="ARBA00022619"/>
    </source>
</evidence>
<dbReference type="PANTHER" id="PTHR21327">
    <property type="entry name" value="GTP CYCLOHYDROLASE II-RELATED"/>
    <property type="match status" value="1"/>
</dbReference>
<dbReference type="InterPro" id="IPR036144">
    <property type="entry name" value="RibA-like_sf"/>
</dbReference>
<dbReference type="GO" id="GO:0008686">
    <property type="term" value="F:3,4-dihydroxy-2-butanone-4-phosphate synthase activity"/>
    <property type="evidence" value="ECO:0007669"/>
    <property type="project" value="TreeGrafter"/>
</dbReference>
<feature type="domain" description="GTP cyclohydrolase II" evidence="4">
    <location>
        <begin position="9"/>
        <end position="168"/>
    </location>
</feature>
<dbReference type="GO" id="GO:0016787">
    <property type="term" value="F:hydrolase activity"/>
    <property type="evidence" value="ECO:0007669"/>
    <property type="project" value="UniProtKB-KW"/>
</dbReference>
<evidence type="ECO:0000313" key="5">
    <source>
        <dbReference type="EMBL" id="TYK44590.1"/>
    </source>
</evidence>
<protein>
    <submittedName>
        <fullName evidence="5">GTP cyclohydrolase</fullName>
    </submittedName>
</protein>
<proteinExistence type="predicted"/>
<keyword evidence="3" id="KW-0479">Metal-binding</keyword>
<evidence type="ECO:0000259" key="4">
    <source>
        <dbReference type="Pfam" id="PF00925"/>
    </source>
</evidence>
<gene>
    <name evidence="5" type="ORF">FXF68_34650</name>
</gene>
<evidence type="ECO:0000313" key="6">
    <source>
        <dbReference type="Proteomes" id="UP000323505"/>
    </source>
</evidence>
<comment type="pathway">
    <text evidence="1">Cofactor biosynthesis; riboflavin biosynthesis.</text>
</comment>
<comment type="caution">
    <text evidence="5">The sequence shown here is derived from an EMBL/GenBank/DDBJ whole genome shotgun (WGS) entry which is preliminary data.</text>
</comment>
<reference evidence="5 6" key="1">
    <citation type="submission" date="2019-08" db="EMBL/GenBank/DDBJ databases">
        <title>Actinomadura sp. nov. CYP1-5 isolated from mountain soil.</title>
        <authorList>
            <person name="Songsumanus A."/>
            <person name="Kuncharoen N."/>
            <person name="Kudo T."/>
            <person name="Yuki M."/>
            <person name="Igarashi Y."/>
            <person name="Tanasupawat S."/>
        </authorList>
    </citation>
    <scope>NUCLEOTIDE SEQUENCE [LARGE SCALE GENOMIC DNA]</scope>
    <source>
        <strain evidence="5 6">CYP1-5</strain>
    </source>
</reference>
<dbReference type="AlphaFoldDB" id="A0A5D3FA72"/>
<dbReference type="InterPro" id="IPR032677">
    <property type="entry name" value="GTP_cyclohydro_II"/>
</dbReference>
<keyword evidence="2" id="KW-0686">Riboflavin biosynthesis</keyword>
<keyword evidence="5" id="KW-0378">Hydrolase</keyword>
<organism evidence="5 6">
    <name type="scientific">Actinomadura decatromicini</name>
    <dbReference type="NCBI Taxonomy" id="2604572"/>
    <lineage>
        <taxon>Bacteria</taxon>
        <taxon>Bacillati</taxon>
        <taxon>Actinomycetota</taxon>
        <taxon>Actinomycetes</taxon>
        <taxon>Streptosporangiales</taxon>
        <taxon>Thermomonosporaceae</taxon>
        <taxon>Actinomadura</taxon>
    </lineage>
</organism>